<keyword evidence="10" id="KW-1185">Reference proteome</keyword>
<keyword evidence="2" id="KW-0813">Transport</keyword>
<dbReference type="InterPro" id="IPR045324">
    <property type="entry name" value="Small_multidrug_res"/>
</dbReference>
<accession>A0AB34JSR6</accession>
<evidence type="ECO:0000313" key="10">
    <source>
        <dbReference type="Proteomes" id="UP001515480"/>
    </source>
</evidence>
<feature type="transmembrane region" description="Helical" evidence="7">
    <location>
        <begin position="126"/>
        <end position="145"/>
    </location>
</feature>
<comment type="caution">
    <text evidence="9">The sequence shown here is derived from an EMBL/GenBank/DDBJ whole genome shotgun (WGS) entry which is preliminary data.</text>
</comment>
<evidence type="ECO:0000256" key="2">
    <source>
        <dbReference type="ARBA" id="ARBA00022448"/>
    </source>
</evidence>
<evidence type="ECO:0008006" key="11">
    <source>
        <dbReference type="Google" id="ProtNLM"/>
    </source>
</evidence>
<evidence type="ECO:0000256" key="5">
    <source>
        <dbReference type="ARBA" id="ARBA00022989"/>
    </source>
</evidence>
<evidence type="ECO:0000256" key="8">
    <source>
        <dbReference type="SAM" id="SignalP"/>
    </source>
</evidence>
<dbReference type="Pfam" id="PF00893">
    <property type="entry name" value="Multi_Drug_Res"/>
    <property type="match status" value="1"/>
</dbReference>
<protein>
    <recommendedName>
        <fullName evidence="11">EamA domain-containing protein</fullName>
    </recommendedName>
</protein>
<evidence type="ECO:0000256" key="1">
    <source>
        <dbReference type="ARBA" id="ARBA00004651"/>
    </source>
</evidence>
<keyword evidence="4 7" id="KW-0812">Transmembrane</keyword>
<dbReference type="SUPFAM" id="SSF103481">
    <property type="entry name" value="Multidrug resistance efflux transporter EmrE"/>
    <property type="match status" value="1"/>
</dbReference>
<dbReference type="PANTHER" id="PTHR30561">
    <property type="entry name" value="SMR FAMILY PROTON-DEPENDENT DRUG EFFLUX TRANSPORTER SUGE"/>
    <property type="match status" value="1"/>
</dbReference>
<dbReference type="Proteomes" id="UP001515480">
    <property type="component" value="Unassembled WGS sequence"/>
</dbReference>
<dbReference type="InterPro" id="IPR000390">
    <property type="entry name" value="Small_drug/metabolite_transptr"/>
</dbReference>
<keyword evidence="6 7" id="KW-0472">Membrane</keyword>
<dbReference type="GO" id="GO:0022857">
    <property type="term" value="F:transmembrane transporter activity"/>
    <property type="evidence" value="ECO:0007669"/>
    <property type="project" value="InterPro"/>
</dbReference>
<keyword evidence="5 7" id="KW-1133">Transmembrane helix</keyword>
<organism evidence="9 10">
    <name type="scientific">Prymnesium parvum</name>
    <name type="common">Toxic golden alga</name>
    <dbReference type="NCBI Taxonomy" id="97485"/>
    <lineage>
        <taxon>Eukaryota</taxon>
        <taxon>Haptista</taxon>
        <taxon>Haptophyta</taxon>
        <taxon>Prymnesiophyceae</taxon>
        <taxon>Prymnesiales</taxon>
        <taxon>Prymnesiaceae</taxon>
        <taxon>Prymnesium</taxon>
    </lineage>
</organism>
<feature type="transmembrane region" description="Helical" evidence="7">
    <location>
        <begin position="100"/>
        <end position="120"/>
    </location>
</feature>
<dbReference type="GO" id="GO:0005886">
    <property type="term" value="C:plasma membrane"/>
    <property type="evidence" value="ECO:0007669"/>
    <property type="project" value="UniProtKB-SubCell"/>
</dbReference>
<evidence type="ECO:0000256" key="3">
    <source>
        <dbReference type="ARBA" id="ARBA00022475"/>
    </source>
</evidence>
<dbReference type="EMBL" id="JBGBPQ010000005">
    <property type="protein sequence ID" value="KAL1524630.1"/>
    <property type="molecule type" value="Genomic_DNA"/>
</dbReference>
<keyword evidence="8" id="KW-0732">Signal</keyword>
<evidence type="ECO:0000256" key="7">
    <source>
        <dbReference type="SAM" id="Phobius"/>
    </source>
</evidence>
<name>A0AB34JSR6_PRYPA</name>
<dbReference type="PANTHER" id="PTHR30561:SF1">
    <property type="entry name" value="MULTIDRUG TRANSPORTER EMRE"/>
    <property type="match status" value="1"/>
</dbReference>
<reference evidence="9 10" key="1">
    <citation type="journal article" date="2024" name="Science">
        <title>Giant polyketide synthase enzymes in the biosynthesis of giant marine polyether toxins.</title>
        <authorList>
            <person name="Fallon T.R."/>
            <person name="Shende V.V."/>
            <person name="Wierzbicki I.H."/>
            <person name="Pendleton A.L."/>
            <person name="Watervoot N.F."/>
            <person name="Auber R.P."/>
            <person name="Gonzalez D.J."/>
            <person name="Wisecaver J.H."/>
            <person name="Moore B.S."/>
        </authorList>
    </citation>
    <scope>NUCLEOTIDE SEQUENCE [LARGE SCALE GENOMIC DNA]</scope>
    <source>
        <strain evidence="9 10">12B1</strain>
    </source>
</reference>
<feature type="signal peptide" evidence="8">
    <location>
        <begin position="1"/>
        <end position="19"/>
    </location>
</feature>
<gene>
    <name evidence="9" type="ORF">AB1Y20_019517</name>
</gene>
<sequence length="173" mass="18748">MARCARGLLLLGSVSCMSAENGVRVPRPLPLAAHIMRDPTGVPPPSLRSTRASLQSWQLLRGGMTTRTGWLILFRATAFELLSTAMMHKAQGFSRPLPSFLAVLFYGASFYSFNLSLRALELSVAYAVWSAVVMATLSLVGIVLFNEKATLTKAFGIGAIMFGTICLSRDMSE</sequence>
<evidence type="ECO:0000256" key="4">
    <source>
        <dbReference type="ARBA" id="ARBA00022692"/>
    </source>
</evidence>
<comment type="subcellular location">
    <subcellularLocation>
        <location evidence="1">Cell membrane</location>
        <topology evidence="1">Multi-pass membrane protein</topology>
    </subcellularLocation>
</comment>
<feature type="chain" id="PRO_5044214905" description="EamA domain-containing protein" evidence="8">
    <location>
        <begin position="20"/>
        <end position="173"/>
    </location>
</feature>
<dbReference type="Gene3D" id="1.10.3730.20">
    <property type="match status" value="1"/>
</dbReference>
<keyword evidence="3" id="KW-1003">Cell membrane</keyword>
<proteinExistence type="predicted"/>
<dbReference type="AlphaFoldDB" id="A0AB34JSR6"/>
<dbReference type="InterPro" id="IPR037185">
    <property type="entry name" value="EmrE-like"/>
</dbReference>
<evidence type="ECO:0000256" key="6">
    <source>
        <dbReference type="ARBA" id="ARBA00023136"/>
    </source>
</evidence>
<evidence type="ECO:0000313" key="9">
    <source>
        <dbReference type="EMBL" id="KAL1524630.1"/>
    </source>
</evidence>